<feature type="non-terminal residue" evidence="7">
    <location>
        <position position="153"/>
    </location>
</feature>
<protein>
    <recommendedName>
        <fullName evidence="6">EXS domain-containing protein</fullName>
    </recommendedName>
</protein>
<dbReference type="InterPro" id="IPR004342">
    <property type="entry name" value="EXS_C"/>
</dbReference>
<proteinExistence type="predicted"/>
<keyword evidence="3 5" id="KW-1133">Transmembrane helix</keyword>
<evidence type="ECO:0000256" key="2">
    <source>
        <dbReference type="ARBA" id="ARBA00022692"/>
    </source>
</evidence>
<keyword evidence="8" id="KW-1185">Reference proteome</keyword>
<dbReference type="GO" id="GO:0006817">
    <property type="term" value="P:phosphate ion transport"/>
    <property type="evidence" value="ECO:0007669"/>
    <property type="project" value="TreeGrafter"/>
</dbReference>
<accession>A0A165FM67</accession>
<evidence type="ECO:0000256" key="5">
    <source>
        <dbReference type="SAM" id="Phobius"/>
    </source>
</evidence>
<feature type="transmembrane region" description="Helical" evidence="5">
    <location>
        <begin position="67"/>
        <end position="87"/>
    </location>
</feature>
<dbReference type="PANTHER" id="PTHR10783">
    <property type="entry name" value="XENOTROPIC AND POLYTROPIC RETROVIRUS RECEPTOR 1-RELATED"/>
    <property type="match status" value="1"/>
</dbReference>
<dbReference type="EMBL" id="KV426078">
    <property type="protein sequence ID" value="KZV89218.1"/>
    <property type="molecule type" value="Genomic_DNA"/>
</dbReference>
<gene>
    <name evidence="7" type="ORF">EXIGLDRAFT_561419</name>
</gene>
<evidence type="ECO:0000256" key="4">
    <source>
        <dbReference type="ARBA" id="ARBA00023136"/>
    </source>
</evidence>
<comment type="subcellular location">
    <subcellularLocation>
        <location evidence="1">Membrane</location>
        <topology evidence="1">Multi-pass membrane protein</topology>
    </subcellularLocation>
</comment>
<keyword evidence="4 5" id="KW-0472">Membrane</keyword>
<reference evidence="7 8" key="1">
    <citation type="journal article" date="2016" name="Mol. Biol. Evol.">
        <title>Comparative Genomics of Early-Diverging Mushroom-Forming Fungi Provides Insights into the Origins of Lignocellulose Decay Capabilities.</title>
        <authorList>
            <person name="Nagy L.G."/>
            <person name="Riley R."/>
            <person name="Tritt A."/>
            <person name="Adam C."/>
            <person name="Daum C."/>
            <person name="Floudas D."/>
            <person name="Sun H."/>
            <person name="Yadav J.S."/>
            <person name="Pangilinan J."/>
            <person name="Larsson K.H."/>
            <person name="Matsuura K."/>
            <person name="Barry K."/>
            <person name="Labutti K."/>
            <person name="Kuo R."/>
            <person name="Ohm R.A."/>
            <person name="Bhattacharya S.S."/>
            <person name="Shirouzu T."/>
            <person name="Yoshinaga Y."/>
            <person name="Martin F.M."/>
            <person name="Grigoriev I.V."/>
            <person name="Hibbett D.S."/>
        </authorList>
    </citation>
    <scope>NUCLEOTIDE SEQUENCE [LARGE SCALE GENOMIC DNA]</scope>
    <source>
        <strain evidence="7 8">HHB12029</strain>
    </source>
</reference>
<dbReference type="Pfam" id="PF03124">
    <property type="entry name" value="EXS"/>
    <property type="match status" value="1"/>
</dbReference>
<evidence type="ECO:0000259" key="6">
    <source>
        <dbReference type="PROSITE" id="PS51380"/>
    </source>
</evidence>
<evidence type="ECO:0000256" key="3">
    <source>
        <dbReference type="ARBA" id="ARBA00022989"/>
    </source>
</evidence>
<feature type="domain" description="EXS" evidence="6">
    <location>
        <begin position="1"/>
        <end position="148"/>
    </location>
</feature>
<dbReference type="AlphaFoldDB" id="A0A165FM67"/>
<dbReference type="Proteomes" id="UP000077266">
    <property type="component" value="Unassembled WGS sequence"/>
</dbReference>
<dbReference type="GO" id="GO:0005794">
    <property type="term" value="C:Golgi apparatus"/>
    <property type="evidence" value="ECO:0007669"/>
    <property type="project" value="TreeGrafter"/>
</dbReference>
<name>A0A165FM67_EXIGL</name>
<evidence type="ECO:0000256" key="1">
    <source>
        <dbReference type="ARBA" id="ARBA00004141"/>
    </source>
</evidence>
<dbReference type="PANTHER" id="PTHR10783:SF103">
    <property type="entry name" value="SOLUTE CARRIER FAMILY 53 MEMBER 1"/>
    <property type="match status" value="1"/>
</dbReference>
<keyword evidence="2 5" id="KW-0812">Transmembrane</keyword>
<feature type="transmembrane region" description="Helical" evidence="5">
    <location>
        <begin position="21"/>
        <end position="47"/>
    </location>
</feature>
<organism evidence="7 8">
    <name type="scientific">Exidia glandulosa HHB12029</name>
    <dbReference type="NCBI Taxonomy" id="1314781"/>
    <lineage>
        <taxon>Eukaryota</taxon>
        <taxon>Fungi</taxon>
        <taxon>Dikarya</taxon>
        <taxon>Basidiomycota</taxon>
        <taxon>Agaricomycotina</taxon>
        <taxon>Agaricomycetes</taxon>
        <taxon>Auriculariales</taxon>
        <taxon>Exidiaceae</taxon>
        <taxon>Exidia</taxon>
    </lineage>
</organism>
<dbReference type="STRING" id="1314781.A0A165FM67"/>
<dbReference type="GO" id="GO:0005886">
    <property type="term" value="C:plasma membrane"/>
    <property type="evidence" value="ECO:0007669"/>
    <property type="project" value="TreeGrafter"/>
</dbReference>
<dbReference type="GO" id="GO:0000822">
    <property type="term" value="F:inositol hexakisphosphate binding"/>
    <property type="evidence" value="ECO:0007669"/>
    <property type="project" value="TreeGrafter"/>
</dbReference>
<sequence length="153" mass="18624">IVTYLCYYYWRYTGAHKDEHLVTWIVFATISSCYTSYWDLVMDWSVFTKDMPPRWLQREVIYRNYLWLYPIATIINVLLRFAWTLYLPVRGPSQQLRAFISACLEALRRIQWNFLRLENEHVGNADQFRVTREVPLPYSFHDTQEESDDEHRD</sequence>
<evidence type="ECO:0000313" key="8">
    <source>
        <dbReference type="Proteomes" id="UP000077266"/>
    </source>
</evidence>
<evidence type="ECO:0000313" key="7">
    <source>
        <dbReference type="EMBL" id="KZV89218.1"/>
    </source>
</evidence>
<feature type="non-terminal residue" evidence="7">
    <location>
        <position position="1"/>
    </location>
</feature>
<dbReference type="PROSITE" id="PS51380">
    <property type="entry name" value="EXS"/>
    <property type="match status" value="1"/>
</dbReference>
<dbReference type="GO" id="GO:0016036">
    <property type="term" value="P:cellular response to phosphate starvation"/>
    <property type="evidence" value="ECO:0007669"/>
    <property type="project" value="TreeGrafter"/>
</dbReference>
<dbReference type="InParanoid" id="A0A165FM67"/>
<dbReference type="OrthoDB" id="9970435at2759"/>